<dbReference type="Pfam" id="PF00001">
    <property type="entry name" value="7tm_1"/>
    <property type="match status" value="1"/>
</dbReference>
<feature type="chain" id="PRO_5038897605" evidence="12">
    <location>
        <begin position="22"/>
        <end position="695"/>
    </location>
</feature>
<dbReference type="PANTHER" id="PTHR24243:SF232">
    <property type="entry name" value="PYROKININ 2 RECEPTOR 1-RELATED"/>
    <property type="match status" value="1"/>
</dbReference>
<feature type="transmembrane region" description="Helical" evidence="11">
    <location>
        <begin position="175"/>
        <end position="193"/>
    </location>
</feature>
<evidence type="ECO:0000256" key="5">
    <source>
        <dbReference type="ARBA" id="ARBA00023040"/>
    </source>
</evidence>
<proteinExistence type="inferred from homology"/>
<dbReference type="InterPro" id="IPR017452">
    <property type="entry name" value="GPCR_Rhodpsn_7TM"/>
</dbReference>
<feature type="transmembrane region" description="Helical" evidence="11">
    <location>
        <begin position="137"/>
        <end position="163"/>
    </location>
</feature>
<evidence type="ECO:0000256" key="11">
    <source>
        <dbReference type="SAM" id="Phobius"/>
    </source>
</evidence>
<feature type="compositionally biased region" description="Polar residues" evidence="10">
    <location>
        <begin position="635"/>
        <end position="655"/>
    </location>
</feature>
<dbReference type="PRINTS" id="PR00237">
    <property type="entry name" value="GPCRRHODOPSN"/>
</dbReference>
<dbReference type="CDD" id="cd15134">
    <property type="entry name" value="7tmA_capaR"/>
    <property type="match status" value="1"/>
</dbReference>
<evidence type="ECO:0000256" key="2">
    <source>
        <dbReference type="ARBA" id="ARBA00010663"/>
    </source>
</evidence>
<dbReference type="OrthoDB" id="5950040at2759"/>
<dbReference type="InterPro" id="IPR000276">
    <property type="entry name" value="GPCR_Rhodpsn"/>
</dbReference>
<dbReference type="SUPFAM" id="SSF81321">
    <property type="entry name" value="Family A G protein-coupled receptor-like"/>
    <property type="match status" value="1"/>
</dbReference>
<keyword evidence="14" id="KW-1185">Reference proteome</keyword>
<feature type="transmembrane region" description="Helical" evidence="11">
    <location>
        <begin position="256"/>
        <end position="275"/>
    </location>
</feature>
<keyword evidence="4 11" id="KW-1133">Transmembrane helix</keyword>
<evidence type="ECO:0000313" key="15">
    <source>
        <dbReference type="RefSeq" id="XP_051862629.1"/>
    </source>
</evidence>
<evidence type="ECO:0000256" key="9">
    <source>
        <dbReference type="RuleBase" id="RU000688"/>
    </source>
</evidence>
<feature type="region of interest" description="Disordered" evidence="10">
    <location>
        <begin position="54"/>
        <end position="77"/>
    </location>
</feature>
<name>A0A9C6SVK3_DROAB</name>
<feature type="compositionally biased region" description="Gly residues" evidence="10">
    <location>
        <begin position="673"/>
        <end position="686"/>
    </location>
</feature>
<dbReference type="PANTHER" id="PTHR24243">
    <property type="entry name" value="G-PROTEIN COUPLED RECEPTOR"/>
    <property type="match status" value="1"/>
</dbReference>
<accession>A0A9C6SVK3</accession>
<dbReference type="GO" id="GO:0005886">
    <property type="term" value="C:plasma membrane"/>
    <property type="evidence" value="ECO:0007669"/>
    <property type="project" value="TreeGrafter"/>
</dbReference>
<keyword evidence="3 9" id="KW-0812">Transmembrane</keyword>
<evidence type="ECO:0000256" key="10">
    <source>
        <dbReference type="SAM" id="MobiDB-lite"/>
    </source>
</evidence>
<dbReference type="CTD" id="41639"/>
<evidence type="ECO:0000256" key="6">
    <source>
        <dbReference type="ARBA" id="ARBA00023136"/>
    </source>
</evidence>
<feature type="transmembrane region" description="Helical" evidence="11">
    <location>
        <begin position="352"/>
        <end position="370"/>
    </location>
</feature>
<dbReference type="Gene3D" id="1.20.1070.10">
    <property type="entry name" value="Rhodopsin 7-helix transmembrane proteins"/>
    <property type="match status" value="1"/>
</dbReference>
<dbReference type="PROSITE" id="PS00237">
    <property type="entry name" value="G_PROTEIN_RECEP_F1_1"/>
    <property type="match status" value="1"/>
</dbReference>
<dbReference type="Proteomes" id="UP000515160">
    <property type="component" value="Chromosome 2R"/>
</dbReference>
<evidence type="ECO:0000256" key="4">
    <source>
        <dbReference type="ARBA" id="ARBA00022989"/>
    </source>
</evidence>
<keyword evidence="6 11" id="KW-0472">Membrane</keyword>
<feature type="transmembrane region" description="Helical" evidence="11">
    <location>
        <begin position="213"/>
        <end position="235"/>
    </location>
</feature>
<protein>
    <submittedName>
        <fullName evidence="15">Neuromedin-U receptor 1 isoform X1</fullName>
    </submittedName>
</protein>
<dbReference type="AlphaFoldDB" id="A0A9C6SVK3"/>
<comment type="similarity">
    <text evidence="2 9">Belongs to the G-protein coupled receptor 1 family.</text>
</comment>
<gene>
    <name evidence="15" type="primary">LOC117575391</name>
</gene>
<feature type="domain" description="G-protein coupled receptors family 1 profile" evidence="13">
    <location>
        <begin position="155"/>
        <end position="419"/>
    </location>
</feature>
<sequence>MLQNVVAAACVVALLVAGVAASAADSDDDGFNQSFMAHTLPNAGPSVSTSLGVGLSLGVDPNPNPNPSPISTPTSFPFPSVSSSPELLLLHNDKFLTHFAQLLNITTENLTNLLGNSTNGSATTLTTDSMADESPTLLIVLTVCYAIIFVAGVLGNLITCIVISRNNFMHTATNFYLFNLAVSDLILLVSGIPQELYNLWCPNSYPFTDGICILESVLSEMAANATVLTITAFTVERYIAICHPFRQHTMSKLSRAIKFIFAIWMTAFLLALPQAMQFSVVNQEDGYSCTMENDFYAHVFAVSGFIFFCGPMTAICVLYVLIGMKLKRSRLLQALPRRAYDANRGVNAQSRVIRMLVAVAVAFFLCWAPFHAQRLMAVYGVSLINVCRCQESFNDYFRILDYTSGVLYFLSTCINPLLYNIMSHKFREAFKITLTRQFGLARNHHHQRSQYHQHNYSALMRLQGSMRLQPASCSVNNNALEPYGSYRVVQFRCRDANHQLSLQDSIRTNTTTTTINSTSQSAVGSAGVGVGGRRLRKHELYAATPCGSAVPHRLLQSQVSRMSSLSDANSHSLLETEVGGAVGRGKRTLLATNNGALLLTPSTESPAEENVQQPATTRLKLSRVISRRDEAAYSGSCSLPESDSCHSNTADTSTTEVRKFPWRKKRQKRNVDPGGGGGGGGGGVAGVGYATPKSL</sequence>
<organism evidence="14 15">
    <name type="scientific">Drosophila albomicans</name>
    <name type="common">Fruit fly</name>
    <dbReference type="NCBI Taxonomy" id="7291"/>
    <lineage>
        <taxon>Eukaryota</taxon>
        <taxon>Metazoa</taxon>
        <taxon>Ecdysozoa</taxon>
        <taxon>Arthropoda</taxon>
        <taxon>Hexapoda</taxon>
        <taxon>Insecta</taxon>
        <taxon>Pterygota</taxon>
        <taxon>Neoptera</taxon>
        <taxon>Endopterygota</taxon>
        <taxon>Diptera</taxon>
        <taxon>Brachycera</taxon>
        <taxon>Muscomorpha</taxon>
        <taxon>Ephydroidea</taxon>
        <taxon>Drosophilidae</taxon>
        <taxon>Drosophila</taxon>
    </lineage>
</organism>
<keyword evidence="12" id="KW-0732">Signal</keyword>
<comment type="subcellular location">
    <subcellularLocation>
        <location evidence="1">Membrane</location>
        <topology evidence="1">Multi-pass membrane protein</topology>
    </subcellularLocation>
</comment>
<dbReference type="FunFam" id="1.20.1070.10:FF:000267">
    <property type="entry name" value="Blast:Neuromedin-U receptor 2"/>
    <property type="match status" value="1"/>
</dbReference>
<dbReference type="GO" id="GO:0008188">
    <property type="term" value="F:neuropeptide receptor activity"/>
    <property type="evidence" value="ECO:0007669"/>
    <property type="project" value="TreeGrafter"/>
</dbReference>
<dbReference type="PROSITE" id="PS50262">
    <property type="entry name" value="G_PROTEIN_RECEP_F1_2"/>
    <property type="match status" value="1"/>
</dbReference>
<keyword evidence="7 9" id="KW-0675">Receptor</keyword>
<feature type="region of interest" description="Disordered" evidence="10">
    <location>
        <begin position="633"/>
        <end position="695"/>
    </location>
</feature>
<evidence type="ECO:0000256" key="3">
    <source>
        <dbReference type="ARBA" id="ARBA00022692"/>
    </source>
</evidence>
<dbReference type="RefSeq" id="XP_051862629.1">
    <property type="nucleotide sequence ID" value="XM_052006669.1"/>
</dbReference>
<reference evidence="15" key="1">
    <citation type="submission" date="2025-08" db="UniProtKB">
        <authorList>
            <consortium name="RefSeq"/>
        </authorList>
    </citation>
    <scope>IDENTIFICATION</scope>
    <source>
        <strain evidence="15">15112-1751.03</strain>
        <tissue evidence="15">Whole Adult</tissue>
    </source>
</reference>
<evidence type="ECO:0000256" key="8">
    <source>
        <dbReference type="ARBA" id="ARBA00023224"/>
    </source>
</evidence>
<evidence type="ECO:0000256" key="7">
    <source>
        <dbReference type="ARBA" id="ARBA00023170"/>
    </source>
</evidence>
<keyword evidence="5 9" id="KW-0297">G-protein coupled receptor</keyword>
<evidence type="ECO:0000313" key="14">
    <source>
        <dbReference type="Proteomes" id="UP000515160"/>
    </source>
</evidence>
<feature type="transmembrane region" description="Helical" evidence="11">
    <location>
        <begin position="295"/>
        <end position="322"/>
    </location>
</feature>
<evidence type="ECO:0000256" key="12">
    <source>
        <dbReference type="SAM" id="SignalP"/>
    </source>
</evidence>
<feature type="signal peptide" evidence="12">
    <location>
        <begin position="1"/>
        <end position="21"/>
    </location>
</feature>
<evidence type="ECO:0000256" key="1">
    <source>
        <dbReference type="ARBA" id="ARBA00004141"/>
    </source>
</evidence>
<keyword evidence="8 9" id="KW-0807">Transducer</keyword>
<dbReference type="GeneID" id="117575391"/>
<evidence type="ECO:0000259" key="13">
    <source>
        <dbReference type="PROSITE" id="PS50262"/>
    </source>
</evidence>